<dbReference type="AlphaFoldDB" id="A0A426YZ28"/>
<accession>A0A426YZ28</accession>
<feature type="region of interest" description="Disordered" evidence="1">
    <location>
        <begin position="113"/>
        <end position="157"/>
    </location>
</feature>
<comment type="caution">
    <text evidence="2">The sequence shown here is derived from an EMBL/GenBank/DDBJ whole genome shotgun (WGS) entry which is preliminary data.</text>
</comment>
<reference evidence="2 3" key="1">
    <citation type="journal article" date="2014" name="Agronomy (Basel)">
        <title>A Draft Genome Sequence for Ensete ventricosum, the Drought-Tolerant Tree Against Hunger.</title>
        <authorList>
            <person name="Harrison J."/>
            <person name="Moore K.A."/>
            <person name="Paszkiewicz K."/>
            <person name="Jones T."/>
            <person name="Grant M."/>
            <person name="Ambacheew D."/>
            <person name="Muzemil S."/>
            <person name="Studholme D.J."/>
        </authorList>
    </citation>
    <scope>NUCLEOTIDE SEQUENCE [LARGE SCALE GENOMIC DNA]</scope>
</reference>
<gene>
    <name evidence="2" type="ORF">B296_00003501</name>
</gene>
<dbReference type="Proteomes" id="UP000287651">
    <property type="component" value="Unassembled WGS sequence"/>
</dbReference>
<proteinExistence type="predicted"/>
<feature type="compositionally biased region" description="Basic and acidic residues" evidence="1">
    <location>
        <begin position="126"/>
        <end position="148"/>
    </location>
</feature>
<dbReference type="EMBL" id="AMZH03009376">
    <property type="protein sequence ID" value="RRT56990.1"/>
    <property type="molecule type" value="Genomic_DNA"/>
</dbReference>
<evidence type="ECO:0000313" key="3">
    <source>
        <dbReference type="Proteomes" id="UP000287651"/>
    </source>
</evidence>
<sequence>MAVDFDGYISVVEKEQMILLEPSSKIGRCCKRAVPSKIRSDDSKHRLLCFRSQCSAEVDAKVRRDLALATEEASSYEGVETEVDDRDAVDVPVAALAATDVRMVSAARWRPAHCGIDKGSSGQERPLAERSRSGDGIAERGRRITPSKDDDEQPQEGAMCGRWGGAAAMDRLLQKIGDDEGCREMYSDLERNRHWRQREELRRVSPREEAMGRNTSEGRNDEILGAWLRRLWHREEAGPRAVAGDSGAAAWQRKMQLHGSERCGCMAAKDAAAWQRKMRLHGSERCDS</sequence>
<organism evidence="2 3">
    <name type="scientific">Ensete ventricosum</name>
    <name type="common">Abyssinian banana</name>
    <name type="synonym">Musa ensete</name>
    <dbReference type="NCBI Taxonomy" id="4639"/>
    <lineage>
        <taxon>Eukaryota</taxon>
        <taxon>Viridiplantae</taxon>
        <taxon>Streptophyta</taxon>
        <taxon>Embryophyta</taxon>
        <taxon>Tracheophyta</taxon>
        <taxon>Spermatophyta</taxon>
        <taxon>Magnoliopsida</taxon>
        <taxon>Liliopsida</taxon>
        <taxon>Zingiberales</taxon>
        <taxon>Musaceae</taxon>
        <taxon>Ensete</taxon>
    </lineage>
</organism>
<name>A0A426YZ28_ENSVE</name>
<evidence type="ECO:0000256" key="1">
    <source>
        <dbReference type="SAM" id="MobiDB-lite"/>
    </source>
</evidence>
<evidence type="ECO:0000313" key="2">
    <source>
        <dbReference type="EMBL" id="RRT56990.1"/>
    </source>
</evidence>
<protein>
    <submittedName>
        <fullName evidence="2">Uncharacterized protein</fullName>
    </submittedName>
</protein>